<dbReference type="AlphaFoldDB" id="A0A517NLX3"/>
<dbReference type="EMBL" id="CP036526">
    <property type="protein sequence ID" value="QDT08140.1"/>
    <property type="molecule type" value="Genomic_DNA"/>
</dbReference>
<dbReference type="GO" id="GO:0016788">
    <property type="term" value="F:hydrolase activity, acting on ester bonds"/>
    <property type="evidence" value="ECO:0007669"/>
    <property type="project" value="InterPro"/>
</dbReference>
<evidence type="ECO:0000313" key="3">
    <source>
        <dbReference type="EMBL" id="QDT08140.1"/>
    </source>
</evidence>
<sequence>MPALHWTLRRFHCRHTHHLLAVDALGLVQTPAGKRLASWLLRYHRDYLAGAIDPDVRICDFQNQIIHVEDGYWGGGPRVAQLWYHRLLQNLQRRDFRKAAQSAGILTHYFTDALQPLHTGETRRESLVHLPFERSVFHCYDAIRQHWIDDPLRGVFRLTDHPEWLRHAMLHGAQLGHQKFSLLVNSYRFDDGVADPTAGLNNVSRSAMAEVIGLTLTGLARIVERAAQDAEGLLLAPLPCAGHTAPLIVASIRCPQQAWAKWREANRSKRQAMAIAKEYRKRGFLSKHLPHEVDIKQRVNQVRRDEKIYQAAMAERARAKLANQSDATRQDHPKVMTVPIQEHTVCPPEDHASAPAVKSVDRIDARLLLAAGYHTRAQLAAAETQQIHAELQRLALTKTGQRILRGQSPPSLEAVHEEIRRSSQGQVA</sequence>
<dbReference type="Gene3D" id="1.10.575.10">
    <property type="entry name" value="P1 Nuclease"/>
    <property type="match status" value="1"/>
</dbReference>
<dbReference type="InterPro" id="IPR008947">
    <property type="entry name" value="PLipase_C/P1_nuclease_dom_sf"/>
</dbReference>
<feature type="domain" description="DUF4332" evidence="2">
    <location>
        <begin position="356"/>
        <end position="420"/>
    </location>
</feature>
<dbReference type="InterPro" id="IPR025567">
    <property type="entry name" value="DUF4332"/>
</dbReference>
<keyword evidence="4" id="KW-1185">Reference proteome</keyword>
<protein>
    <recommendedName>
        <fullName evidence="2">DUF4332 domain-containing protein</fullName>
    </recommendedName>
</protein>
<dbReference type="Pfam" id="PF14229">
    <property type="entry name" value="DUF4332"/>
    <property type="match status" value="1"/>
</dbReference>
<dbReference type="RefSeq" id="WP_145415734.1">
    <property type="nucleotide sequence ID" value="NZ_CP036526.1"/>
</dbReference>
<name>A0A517NLX3_9BACT</name>
<dbReference type="OrthoDB" id="268732at2"/>
<evidence type="ECO:0000313" key="4">
    <source>
        <dbReference type="Proteomes" id="UP000319817"/>
    </source>
</evidence>
<dbReference type="SUPFAM" id="SSF48537">
    <property type="entry name" value="Phospholipase C/P1 nuclease"/>
    <property type="match status" value="1"/>
</dbReference>
<reference evidence="3 4" key="1">
    <citation type="submission" date="2019-02" db="EMBL/GenBank/DDBJ databases">
        <title>Deep-cultivation of Planctomycetes and their phenomic and genomic characterization uncovers novel biology.</title>
        <authorList>
            <person name="Wiegand S."/>
            <person name="Jogler M."/>
            <person name="Boedeker C."/>
            <person name="Pinto D."/>
            <person name="Vollmers J."/>
            <person name="Rivas-Marin E."/>
            <person name="Kohn T."/>
            <person name="Peeters S.H."/>
            <person name="Heuer A."/>
            <person name="Rast P."/>
            <person name="Oberbeckmann S."/>
            <person name="Bunk B."/>
            <person name="Jeske O."/>
            <person name="Meyerdierks A."/>
            <person name="Storesund J.E."/>
            <person name="Kallscheuer N."/>
            <person name="Luecker S."/>
            <person name="Lage O.M."/>
            <person name="Pohl T."/>
            <person name="Merkel B.J."/>
            <person name="Hornburger P."/>
            <person name="Mueller R.-W."/>
            <person name="Bruemmer F."/>
            <person name="Labrenz M."/>
            <person name="Spormann A.M."/>
            <person name="Op den Camp H."/>
            <person name="Overmann J."/>
            <person name="Amann R."/>
            <person name="Jetten M.S.M."/>
            <person name="Mascher T."/>
            <person name="Medema M.H."/>
            <person name="Devos D.P."/>
            <person name="Kaster A.-K."/>
            <person name="Ovreas L."/>
            <person name="Rohde M."/>
            <person name="Galperin M.Y."/>
            <person name="Jogler C."/>
        </authorList>
    </citation>
    <scope>NUCLEOTIDE SEQUENCE [LARGE SCALE GENOMIC DNA]</scope>
    <source>
        <strain evidence="3 4">K23_9</strain>
    </source>
</reference>
<dbReference type="Proteomes" id="UP000319817">
    <property type="component" value="Chromosome"/>
</dbReference>
<gene>
    <name evidence="3" type="ORF">K239x_00720</name>
</gene>
<proteinExistence type="predicted"/>
<organism evidence="3 4">
    <name type="scientific">Stieleria marina</name>
    <dbReference type="NCBI Taxonomy" id="1930275"/>
    <lineage>
        <taxon>Bacteria</taxon>
        <taxon>Pseudomonadati</taxon>
        <taxon>Planctomycetota</taxon>
        <taxon>Planctomycetia</taxon>
        <taxon>Pirellulales</taxon>
        <taxon>Pirellulaceae</taxon>
        <taxon>Stieleria</taxon>
    </lineage>
</organism>
<accession>A0A517NLX3</accession>
<evidence type="ECO:0000256" key="1">
    <source>
        <dbReference type="SAM" id="MobiDB-lite"/>
    </source>
</evidence>
<feature type="region of interest" description="Disordered" evidence="1">
    <location>
        <begin position="402"/>
        <end position="428"/>
    </location>
</feature>
<evidence type="ECO:0000259" key="2">
    <source>
        <dbReference type="Pfam" id="PF14229"/>
    </source>
</evidence>